<keyword evidence="4 19" id="KW-0328">Glycosyltransferase</keyword>
<dbReference type="InterPro" id="IPR055270">
    <property type="entry name" value="Glyco_tran_10_C"/>
</dbReference>
<evidence type="ECO:0000256" key="11">
    <source>
        <dbReference type="ARBA" id="ARBA00023136"/>
    </source>
</evidence>
<keyword evidence="23" id="KW-1185">Reference proteome</keyword>
<dbReference type="RefSeq" id="XP_020827076.1">
    <property type="nucleotide sequence ID" value="XM_020971417.1"/>
</dbReference>
<dbReference type="FunFam" id="3.40.50.11660:FF:000001">
    <property type="entry name" value="alpha-(1,3)-fucosyltransferase 9"/>
    <property type="match status" value="1"/>
</dbReference>
<dbReference type="GO" id="GO:0017060">
    <property type="term" value="F:3-galactosyl-N-acetylglucosaminide 4-alpha-L-fucosyltransferase activity"/>
    <property type="evidence" value="ECO:0007669"/>
    <property type="project" value="UniProtKB-EC"/>
</dbReference>
<organism evidence="23 24">
    <name type="scientific">Phascolarctos cinereus</name>
    <name type="common">Koala</name>
    <dbReference type="NCBI Taxonomy" id="38626"/>
    <lineage>
        <taxon>Eukaryota</taxon>
        <taxon>Metazoa</taxon>
        <taxon>Chordata</taxon>
        <taxon>Craniata</taxon>
        <taxon>Vertebrata</taxon>
        <taxon>Euteleostomi</taxon>
        <taxon>Mammalia</taxon>
        <taxon>Metatheria</taxon>
        <taxon>Diprotodontia</taxon>
        <taxon>Phascolarctidae</taxon>
        <taxon>Phascolarctos</taxon>
    </lineage>
</organism>
<evidence type="ECO:0000259" key="22">
    <source>
        <dbReference type="Pfam" id="PF17039"/>
    </source>
</evidence>
<evidence type="ECO:0000256" key="3">
    <source>
        <dbReference type="ARBA" id="ARBA00008919"/>
    </source>
</evidence>
<feature type="region of interest" description="Disordered" evidence="20">
    <location>
        <begin position="1"/>
        <end position="21"/>
    </location>
</feature>
<dbReference type="GO" id="GO:0017083">
    <property type="term" value="F:4-galactosyl-N-acetylglucosaminide 3-alpha-L-fucosyltransferase activity"/>
    <property type="evidence" value="ECO:0007669"/>
    <property type="project" value="UniProtKB-EC"/>
</dbReference>
<dbReference type="InterPro" id="IPR001503">
    <property type="entry name" value="Glyco_trans_10"/>
</dbReference>
<sequence>MGKGEGRRQRPGSQSGGRGGGRGLALPYFLSDRKCSSLGIIRHMSDRELLEGRDMAPQSTSCFTKAQATSSLKKKYFYSQLFLFLLLQLLFTLSLLSYWYLSPWSVQKPCLPVQVAPSDTPVLIVLLWTWPFNQQVSIQGLHCVGPWTKEANCRITLNHSWYKRAHAVIIHHPNVGRRPSEQLPSEPRPAPAGQRWIWFSLESPSHLNNLAAMDGLFNLTMTYHSDSDIFTPYGWLKPRQEPKNISFTRPPYPKTKLVAWVVSNWKEDSTRVIYFRKLQPYLSVDVYGKHHMPLPTKTQQSVLSKYKFYLAFENSVHKDYITEKLWHNALAAWAVPIVYGPPKYNYELFLPSDAFIHVSDFKSPKELAIYLMKMNKDEKRYLAYFQWRKHLEVVTRSGWHQEFCKACRILQEPPTYRTLPMLSKWFF</sequence>
<comment type="catalytic activity">
    <reaction evidence="14">
        <text>an alpha-Neu5Ac-(2-&gt;3)-beta-D-Gal-(1-&gt;4)-beta-D-GlcNAc-(1-&gt;3)-beta-D-Gal-(1-&gt;4)-[alpha-L-Fuc-(1-&gt;3)]-beta-D-GlcNAc derivative + GDP-beta-L-fucose = an alpha-Neu5Ac-(2-&gt;3)-beta-D-Gal-(1-&gt;4)-[alpha-L-Fuc-(1-&gt;3)]-beta-D-GlcNAc-(1-&gt;3)-beta-D-Gal-(1-&gt;4)-[alpha-L-Fuc-(1-&gt;3)]-beta-D-GlcNAc derivative + GDP + H(+)</text>
        <dbReference type="Rhea" id="RHEA:52864"/>
        <dbReference type="ChEBI" id="CHEBI:15378"/>
        <dbReference type="ChEBI" id="CHEBI:57273"/>
        <dbReference type="ChEBI" id="CHEBI:58189"/>
        <dbReference type="ChEBI" id="CHEBI:145342"/>
        <dbReference type="ChEBI" id="CHEBI:145343"/>
    </reaction>
    <physiologicalReaction direction="left-to-right" evidence="14">
        <dbReference type="Rhea" id="RHEA:52865"/>
    </physiologicalReaction>
</comment>
<comment type="catalytic activity">
    <reaction evidence="13">
        <text>a beta-D-galactosyl-(1-&gt;4)-N-acetyl-beta-D-glucosaminyl derivative + GDP-beta-L-fucose = a beta-D-galactosyl-(1-&gt;4)-[alpha-L-fucosyl-(1-&gt;3)]-N-acetyl-beta-D-glucosaminyl derivative + GDP + H(+)</text>
        <dbReference type="Rhea" id="RHEA:14257"/>
        <dbReference type="ChEBI" id="CHEBI:15378"/>
        <dbReference type="ChEBI" id="CHEBI:57273"/>
        <dbReference type="ChEBI" id="CHEBI:58189"/>
        <dbReference type="ChEBI" id="CHEBI:133507"/>
        <dbReference type="ChEBI" id="CHEBI:137941"/>
        <dbReference type="EC" id="2.4.1.152"/>
    </reaction>
    <physiologicalReaction direction="left-to-right" evidence="13">
        <dbReference type="Rhea" id="RHEA:14258"/>
    </physiologicalReaction>
</comment>
<evidence type="ECO:0000256" key="19">
    <source>
        <dbReference type="RuleBase" id="RU003832"/>
    </source>
</evidence>
<dbReference type="UniPathway" id="UPA00378"/>
<dbReference type="AlphaFoldDB" id="A0A6P5J7C4"/>
<reference evidence="24" key="1">
    <citation type="submission" date="2025-08" db="UniProtKB">
        <authorList>
            <consortium name="RefSeq"/>
        </authorList>
    </citation>
    <scope>IDENTIFICATION</scope>
    <source>
        <tissue evidence="24">Spleen</tissue>
    </source>
</reference>
<comment type="subcellular location">
    <subcellularLocation>
        <location evidence="1 19">Golgi apparatus</location>
        <location evidence="1 19">Golgi stack membrane</location>
        <topology evidence="1 19">Single-pass type II membrane protein</topology>
    </subcellularLocation>
</comment>
<accession>A0A6P5J7C4</accession>
<feature type="transmembrane region" description="Helical" evidence="19">
    <location>
        <begin position="81"/>
        <end position="101"/>
    </location>
</feature>
<keyword evidence="6 19" id="KW-0812">Transmembrane</keyword>
<dbReference type="GO" id="GO:0006629">
    <property type="term" value="P:lipid metabolic process"/>
    <property type="evidence" value="ECO:0007669"/>
    <property type="project" value="UniProtKB-KW"/>
</dbReference>
<evidence type="ECO:0000256" key="5">
    <source>
        <dbReference type="ARBA" id="ARBA00022679"/>
    </source>
</evidence>
<dbReference type="Proteomes" id="UP000515140">
    <property type="component" value="Unplaced"/>
</dbReference>
<keyword evidence="5 19" id="KW-0808">Transferase</keyword>
<dbReference type="Gene3D" id="3.40.50.11660">
    <property type="entry name" value="Glycosyl transferase family 10, C-terminal domain"/>
    <property type="match status" value="1"/>
</dbReference>
<evidence type="ECO:0000256" key="12">
    <source>
        <dbReference type="ARBA" id="ARBA00023180"/>
    </source>
</evidence>
<evidence type="ECO:0000256" key="17">
    <source>
        <dbReference type="ARBA" id="ARBA00036481"/>
    </source>
</evidence>
<evidence type="ECO:0000259" key="21">
    <source>
        <dbReference type="Pfam" id="PF00852"/>
    </source>
</evidence>
<dbReference type="GeneID" id="110197463"/>
<protein>
    <recommendedName>
        <fullName evidence="19">Fucosyltransferase</fullName>
        <ecNumber evidence="19">2.4.1.-</ecNumber>
    </recommendedName>
</protein>
<evidence type="ECO:0000256" key="18">
    <source>
        <dbReference type="ARBA" id="ARBA00036928"/>
    </source>
</evidence>
<evidence type="ECO:0000256" key="1">
    <source>
        <dbReference type="ARBA" id="ARBA00004447"/>
    </source>
</evidence>
<feature type="domain" description="Fucosyltransferase N-terminal" evidence="22">
    <location>
        <begin position="124"/>
        <end position="234"/>
    </location>
</feature>
<name>A0A6P5J7C4_PHACI</name>
<evidence type="ECO:0000256" key="4">
    <source>
        <dbReference type="ARBA" id="ARBA00022676"/>
    </source>
</evidence>
<keyword evidence="11 19" id="KW-0472">Membrane</keyword>
<evidence type="ECO:0000256" key="2">
    <source>
        <dbReference type="ARBA" id="ARBA00004922"/>
    </source>
</evidence>
<dbReference type="KEGG" id="pcw:110197463"/>
<dbReference type="InParanoid" id="A0A6P5J7C4"/>
<evidence type="ECO:0000256" key="14">
    <source>
        <dbReference type="ARBA" id="ARBA00036052"/>
    </source>
</evidence>
<keyword evidence="12" id="KW-0325">Glycoprotein</keyword>
<comment type="pathway">
    <text evidence="2">Protein modification; protein glycosylation.</text>
</comment>
<dbReference type="SUPFAM" id="SSF53756">
    <property type="entry name" value="UDP-Glycosyltransferase/glycogen phosphorylase"/>
    <property type="match status" value="1"/>
</dbReference>
<dbReference type="Pfam" id="PF17039">
    <property type="entry name" value="Glyco_tran_10_N"/>
    <property type="match status" value="1"/>
</dbReference>
<comment type="catalytic activity">
    <reaction evidence="18">
        <text>beta-D-galactosyl-(1-&gt;4)-N-acetyl-D-glucosamine + GDP-beta-L-fucose = beta-D-galactosyl-(1-&gt;4)-[alpha-L-fucosyl-(1-&gt;3)]-N-acetyl-D-glucosamine + GDP + H(+)</text>
        <dbReference type="Rhea" id="RHEA:62824"/>
        <dbReference type="ChEBI" id="CHEBI:15378"/>
        <dbReference type="ChEBI" id="CHEBI:57273"/>
        <dbReference type="ChEBI" id="CHEBI:58189"/>
        <dbReference type="ChEBI" id="CHEBI:60152"/>
        <dbReference type="ChEBI" id="CHEBI:62287"/>
    </reaction>
    <physiologicalReaction direction="left-to-right" evidence="18">
        <dbReference type="Rhea" id="RHEA:62825"/>
    </physiologicalReaction>
</comment>
<dbReference type="PANTHER" id="PTHR11929">
    <property type="entry name" value="ALPHA- 1,3 -FUCOSYLTRANSFERASE"/>
    <property type="match status" value="1"/>
</dbReference>
<comment type="catalytic activity">
    <reaction evidence="15">
        <text>a beta-D-galactosyl-(1-&gt;3)-N-acetyl-beta-D-glucosaminyl derivative + GDP-beta-L-fucose = a beta-D-galactosyl-(1-&gt;3)-[alpha-L-fucosyl-(1-&gt;4)]-N-acetyl-beta-D-glucosaminyl derivative + GDP + H(+)</text>
        <dbReference type="Rhea" id="RHEA:23628"/>
        <dbReference type="ChEBI" id="CHEBI:15378"/>
        <dbReference type="ChEBI" id="CHEBI:57273"/>
        <dbReference type="ChEBI" id="CHEBI:58189"/>
        <dbReference type="ChEBI" id="CHEBI:133506"/>
        <dbReference type="ChEBI" id="CHEBI:140304"/>
        <dbReference type="EC" id="2.4.1.65"/>
    </reaction>
    <physiologicalReaction direction="left-to-right" evidence="15">
        <dbReference type="Rhea" id="RHEA:23629"/>
    </physiologicalReaction>
</comment>
<evidence type="ECO:0000256" key="6">
    <source>
        <dbReference type="ARBA" id="ARBA00022692"/>
    </source>
</evidence>
<evidence type="ECO:0000256" key="20">
    <source>
        <dbReference type="SAM" id="MobiDB-lite"/>
    </source>
</evidence>
<comment type="catalytic activity">
    <reaction evidence="16">
        <text>an alpha-Neu5Ac-(2-&gt;3)-beta-D-Gal-(1-&gt;3)-D-GlcNAc derivative + GDP-beta-L-fucose = an alpha-Neu5Ac-(2-&gt;3)-beta-D-Gal-(1-&gt;3)-[alpha-L-Fuc-(1-&gt;4)]-beta-D-GlcNAc derivative + GDP + H(+)</text>
        <dbReference type="Rhea" id="RHEA:62904"/>
        <dbReference type="ChEBI" id="CHEBI:15378"/>
        <dbReference type="ChEBI" id="CHEBI:57273"/>
        <dbReference type="ChEBI" id="CHEBI:58189"/>
        <dbReference type="ChEBI" id="CHEBI:146021"/>
        <dbReference type="ChEBI" id="CHEBI:146022"/>
    </reaction>
    <physiologicalReaction direction="left-to-right" evidence="16">
        <dbReference type="Rhea" id="RHEA:62905"/>
    </physiologicalReaction>
</comment>
<dbReference type="EC" id="2.4.1.-" evidence="19"/>
<comment type="catalytic activity">
    <reaction evidence="17">
        <text>an N-acetyl-alpha-neuraminyl-(2-&gt;3)-beta-D-galactosyl-(1-&gt;4)-N-acetyl-beta-D-glucosaminyl derivative + GDP-beta-L-fucose = an alpha-Neu5Ac-(2-&gt;3)-beta-D-Gal-(1-&gt;4)-[alpha-L-Fuc-(1-&gt;3)]-beta-D-GlcNAc derivative + GDP + H(+)</text>
        <dbReference type="Rhea" id="RHEA:56076"/>
        <dbReference type="ChEBI" id="CHEBI:15378"/>
        <dbReference type="ChEBI" id="CHEBI:57273"/>
        <dbReference type="ChEBI" id="CHEBI:58189"/>
        <dbReference type="ChEBI" id="CHEBI:136545"/>
        <dbReference type="ChEBI" id="CHEBI:139509"/>
    </reaction>
    <physiologicalReaction direction="left-to-right" evidence="17">
        <dbReference type="Rhea" id="RHEA:56077"/>
    </physiologicalReaction>
</comment>
<evidence type="ECO:0000256" key="15">
    <source>
        <dbReference type="ARBA" id="ARBA00036273"/>
    </source>
</evidence>
<dbReference type="InterPro" id="IPR031481">
    <property type="entry name" value="Glyco_tran_10_N"/>
</dbReference>
<keyword evidence="7" id="KW-0735">Signal-anchor</keyword>
<gene>
    <name evidence="24" type="primary">LOC110197463</name>
</gene>
<dbReference type="GO" id="GO:0032580">
    <property type="term" value="C:Golgi cisterna membrane"/>
    <property type="evidence" value="ECO:0007669"/>
    <property type="project" value="UniProtKB-SubCell"/>
</dbReference>
<evidence type="ECO:0000256" key="10">
    <source>
        <dbReference type="ARBA" id="ARBA00023098"/>
    </source>
</evidence>
<dbReference type="Pfam" id="PF00852">
    <property type="entry name" value="Glyco_transf_10"/>
    <property type="match status" value="1"/>
</dbReference>
<proteinExistence type="inferred from homology"/>
<evidence type="ECO:0000313" key="24">
    <source>
        <dbReference type="RefSeq" id="XP_020827076.1"/>
    </source>
</evidence>
<evidence type="ECO:0000256" key="7">
    <source>
        <dbReference type="ARBA" id="ARBA00022968"/>
    </source>
</evidence>
<dbReference type="InterPro" id="IPR038577">
    <property type="entry name" value="GT10-like_C_sf"/>
</dbReference>
<evidence type="ECO:0000313" key="23">
    <source>
        <dbReference type="Proteomes" id="UP000515140"/>
    </source>
</evidence>
<keyword evidence="9 19" id="KW-0333">Golgi apparatus</keyword>
<evidence type="ECO:0000256" key="16">
    <source>
        <dbReference type="ARBA" id="ARBA00036468"/>
    </source>
</evidence>
<evidence type="ECO:0000256" key="13">
    <source>
        <dbReference type="ARBA" id="ARBA00029329"/>
    </source>
</evidence>
<keyword evidence="8 19" id="KW-1133">Transmembrane helix</keyword>
<keyword evidence="10" id="KW-0443">Lipid metabolism</keyword>
<dbReference type="FunCoup" id="A0A6P5J7C4">
    <property type="interactions" value="364"/>
</dbReference>
<dbReference type="PANTHER" id="PTHR11929:SF11">
    <property type="entry name" value="4-GALACTOSYL-N-ACETYLGLUCOSAMINIDE 3-ALPHA-L-FUCOSYLTRANSFERASE FUT5"/>
    <property type="match status" value="1"/>
</dbReference>
<comment type="similarity">
    <text evidence="3 19">Belongs to the glycosyltransferase 10 family.</text>
</comment>
<feature type="domain" description="Fucosyltransferase C-terminal" evidence="21">
    <location>
        <begin position="253"/>
        <end position="425"/>
    </location>
</feature>
<evidence type="ECO:0000256" key="9">
    <source>
        <dbReference type="ARBA" id="ARBA00023034"/>
    </source>
</evidence>
<evidence type="ECO:0000256" key="8">
    <source>
        <dbReference type="ARBA" id="ARBA00022989"/>
    </source>
</evidence>